<sequence>MSMIEFSYKNLPNQLKPCFLYFGGLLKGKDIHVTKLIRPWVAEGFVEANIEKGPEDAAQVFLEDLISRNLVMNVEKRLNGKVKTCRIHDLLHKFCLGKAKEENFFRWINRFNGEDTFPEEAKEYRLFVHSMRIRLIYGSQMMLRKLSCLISGTFDYSKIVKGSFPSRLRELTLLKFRLRGQISAIGELPNLEILKLLVRAFEGDEWEVKDSEFLELKYLELDDLNIAKWSVSDDAFPMLERLALTKCKRLEKIPSHFDRDGNWGRAGQG</sequence>
<proteinExistence type="predicted"/>
<keyword evidence="1" id="KW-1185">Reference proteome</keyword>
<name>A0AC58TGA8_TOBAC</name>
<evidence type="ECO:0000313" key="1">
    <source>
        <dbReference type="Proteomes" id="UP000790787"/>
    </source>
</evidence>
<gene>
    <name evidence="2" type="primary">LOC142161709</name>
</gene>
<organism evidence="1 2">
    <name type="scientific">Nicotiana tabacum</name>
    <name type="common">Common tobacco</name>
    <dbReference type="NCBI Taxonomy" id="4097"/>
    <lineage>
        <taxon>Eukaryota</taxon>
        <taxon>Viridiplantae</taxon>
        <taxon>Streptophyta</taxon>
        <taxon>Embryophyta</taxon>
        <taxon>Tracheophyta</taxon>
        <taxon>Spermatophyta</taxon>
        <taxon>Magnoliopsida</taxon>
        <taxon>eudicotyledons</taxon>
        <taxon>Gunneridae</taxon>
        <taxon>Pentapetalae</taxon>
        <taxon>asterids</taxon>
        <taxon>lamiids</taxon>
        <taxon>Solanales</taxon>
        <taxon>Solanaceae</taxon>
        <taxon>Nicotianoideae</taxon>
        <taxon>Nicotianeae</taxon>
        <taxon>Nicotiana</taxon>
    </lineage>
</organism>
<dbReference type="Proteomes" id="UP000790787">
    <property type="component" value="Chromosome 20"/>
</dbReference>
<reference evidence="1" key="1">
    <citation type="journal article" date="2014" name="Nat. Commun.">
        <title>The tobacco genome sequence and its comparison with those of tomato and potato.</title>
        <authorList>
            <person name="Sierro N."/>
            <person name="Battey J.N."/>
            <person name="Ouadi S."/>
            <person name="Bakaher N."/>
            <person name="Bovet L."/>
            <person name="Willig A."/>
            <person name="Goepfert S."/>
            <person name="Peitsch M.C."/>
            <person name="Ivanov N.V."/>
        </authorList>
    </citation>
    <scope>NUCLEOTIDE SEQUENCE [LARGE SCALE GENOMIC DNA]</scope>
</reference>
<accession>A0AC58TGA8</accession>
<evidence type="ECO:0000313" key="2">
    <source>
        <dbReference type="RefSeq" id="XP_075096251.1"/>
    </source>
</evidence>
<reference evidence="2" key="2">
    <citation type="submission" date="2025-08" db="UniProtKB">
        <authorList>
            <consortium name="RefSeq"/>
        </authorList>
    </citation>
    <scope>IDENTIFICATION</scope>
    <source>
        <tissue evidence="2">Leaf</tissue>
    </source>
</reference>
<protein>
    <submittedName>
        <fullName evidence="2">Late blight resistance protein homolog R1B-11</fullName>
    </submittedName>
</protein>
<dbReference type="RefSeq" id="XP_075096251.1">
    <property type="nucleotide sequence ID" value="XM_075240150.1"/>
</dbReference>